<dbReference type="EMBL" id="BMAW01082208">
    <property type="protein sequence ID" value="GFU27991.1"/>
    <property type="molecule type" value="Genomic_DNA"/>
</dbReference>
<protein>
    <submittedName>
        <fullName evidence="2">Uncharacterized protein</fullName>
    </submittedName>
</protein>
<name>A0A8X6QJ65_NEPPI</name>
<reference evidence="2" key="1">
    <citation type="submission" date="2020-08" db="EMBL/GenBank/DDBJ databases">
        <title>Multicomponent nature underlies the extraordinary mechanical properties of spider dragline silk.</title>
        <authorList>
            <person name="Kono N."/>
            <person name="Nakamura H."/>
            <person name="Mori M."/>
            <person name="Yoshida Y."/>
            <person name="Ohtoshi R."/>
            <person name="Malay A.D."/>
            <person name="Moran D.A.P."/>
            <person name="Tomita M."/>
            <person name="Numata K."/>
            <person name="Arakawa K."/>
        </authorList>
    </citation>
    <scope>NUCLEOTIDE SEQUENCE</scope>
</reference>
<dbReference type="AlphaFoldDB" id="A0A8X6QJ65"/>
<feature type="compositionally biased region" description="Polar residues" evidence="1">
    <location>
        <begin position="34"/>
        <end position="43"/>
    </location>
</feature>
<evidence type="ECO:0000256" key="1">
    <source>
        <dbReference type="SAM" id="MobiDB-lite"/>
    </source>
</evidence>
<proteinExistence type="predicted"/>
<gene>
    <name evidence="2" type="ORF">NPIL_188271</name>
</gene>
<organism evidence="2 3">
    <name type="scientific">Nephila pilipes</name>
    <name type="common">Giant wood spider</name>
    <name type="synonym">Nephila maculata</name>
    <dbReference type="NCBI Taxonomy" id="299642"/>
    <lineage>
        <taxon>Eukaryota</taxon>
        <taxon>Metazoa</taxon>
        <taxon>Ecdysozoa</taxon>
        <taxon>Arthropoda</taxon>
        <taxon>Chelicerata</taxon>
        <taxon>Arachnida</taxon>
        <taxon>Araneae</taxon>
        <taxon>Araneomorphae</taxon>
        <taxon>Entelegynae</taxon>
        <taxon>Araneoidea</taxon>
        <taxon>Nephilidae</taxon>
        <taxon>Nephila</taxon>
    </lineage>
</organism>
<evidence type="ECO:0000313" key="2">
    <source>
        <dbReference type="EMBL" id="GFU27991.1"/>
    </source>
</evidence>
<feature type="region of interest" description="Disordered" evidence="1">
    <location>
        <begin position="20"/>
        <end position="43"/>
    </location>
</feature>
<sequence>MMNSVPPPQPAPRQTFQVTEENFPSLPSPPKQARQATNNYQRIQNPLEMLKDPDVQELYNVLEKFVNIAKNVPTPAERLQALFKLLN</sequence>
<keyword evidence="3" id="KW-1185">Reference proteome</keyword>
<accession>A0A8X6QJ65</accession>
<dbReference type="Proteomes" id="UP000887013">
    <property type="component" value="Unassembled WGS sequence"/>
</dbReference>
<comment type="caution">
    <text evidence="2">The sequence shown here is derived from an EMBL/GenBank/DDBJ whole genome shotgun (WGS) entry which is preliminary data.</text>
</comment>
<evidence type="ECO:0000313" key="3">
    <source>
        <dbReference type="Proteomes" id="UP000887013"/>
    </source>
</evidence>